<protein>
    <submittedName>
        <fullName evidence="1">Uncharacterized protein</fullName>
    </submittedName>
</protein>
<dbReference type="Proteomes" id="UP000320216">
    <property type="component" value="Chromosome"/>
</dbReference>
<dbReference type="RefSeq" id="WP_146318960.1">
    <property type="nucleotide sequence ID" value="NZ_CP042305.1"/>
</dbReference>
<name>A0A5B8M2S9_9MICO</name>
<sequence>MTVLRYAAANLSVTDATPATHYYNVEGGTVIFDESWTPYLQASITVTLPMEVSLPPALDQAALDALDPRNDPKPVALLVCTLYEYDEATGTLHSQADVSAALNIESRDIDWAAGTIALALATDEFKLQQEANKTTDPVNFRAHQSSLVHVVNDVLAAAGVTATLDGNSVDADVTTTTALTNLMTDPATTFVTSPQGYAGVACSTDHTDTTWFVAGTHCVNLYTPTAAESYLRLDPGTGMTNGMTAGNTYTLSGYGNVKTACSGTTTSPATRARAITVFVTAPSLGGTVEYHSGQLPNTVGTAARVSVTFTLPADTTAVYSRAYLGHTTGQVRWNAFQLTQGDGLETDGVTPLAYFDGAKAADTYYTYAWDGSANASTSTRTPIVDRSIDSLTVSPGESYWSMLDPVLGAAGLRLFCDEEGVWRLVDGLSYAVDGTVIVQDSNATALGDSIDLTDPDDVFGSVVVKYTWTDAAGNVETSYDAAGTGSPTQLVEHDNRAYPGPGEAGYLLAKGQGRGRVMSTTALSDYSARPYQGARIIAPYTQTQTGVVSRISFDLAQAEMDVTTRGLIDTPAGAWILAPDTVTWDDASATTTWDGLDNDFSNLT</sequence>
<proteinExistence type="predicted"/>
<accession>A0A5B8M2S9</accession>
<dbReference type="EMBL" id="CP042305">
    <property type="protein sequence ID" value="QDZ14249.1"/>
    <property type="molecule type" value="Genomic_DNA"/>
</dbReference>
<dbReference type="Gene3D" id="2.60.120.260">
    <property type="entry name" value="Galactose-binding domain-like"/>
    <property type="match status" value="1"/>
</dbReference>
<dbReference type="KEGG" id="huw:FPZ11_05240"/>
<gene>
    <name evidence="1" type="ORF">FPZ11_05240</name>
</gene>
<dbReference type="OrthoDB" id="5165480at2"/>
<evidence type="ECO:0000313" key="1">
    <source>
        <dbReference type="EMBL" id="QDZ14249.1"/>
    </source>
</evidence>
<organism evidence="1 2">
    <name type="scientific">Humibacter ginsenosidimutans</name>
    <dbReference type="NCBI Taxonomy" id="2599293"/>
    <lineage>
        <taxon>Bacteria</taxon>
        <taxon>Bacillati</taxon>
        <taxon>Actinomycetota</taxon>
        <taxon>Actinomycetes</taxon>
        <taxon>Micrococcales</taxon>
        <taxon>Microbacteriaceae</taxon>
        <taxon>Humibacter</taxon>
    </lineage>
</organism>
<keyword evidence="2" id="KW-1185">Reference proteome</keyword>
<evidence type="ECO:0000313" key="2">
    <source>
        <dbReference type="Proteomes" id="UP000320216"/>
    </source>
</evidence>
<reference evidence="1 2" key="1">
    <citation type="submission" date="2019-07" db="EMBL/GenBank/DDBJ databases">
        <title>Full genome sequence of Humibacter sp. WJ7-1.</title>
        <authorList>
            <person name="Im W.-T."/>
        </authorList>
    </citation>
    <scope>NUCLEOTIDE SEQUENCE [LARGE SCALE GENOMIC DNA]</scope>
    <source>
        <strain evidence="1 2">WJ7-1</strain>
    </source>
</reference>
<dbReference type="AlphaFoldDB" id="A0A5B8M2S9"/>